<accession>A0A1I0HYS6</accession>
<dbReference type="OrthoDB" id="1988917at2"/>
<name>A0A1I0HYS6_9FIRM</name>
<dbReference type="AlphaFoldDB" id="A0A1I0HYS6"/>
<organism evidence="1 2">
    <name type="scientific">[Clostridium] aminophilum</name>
    <dbReference type="NCBI Taxonomy" id="1526"/>
    <lineage>
        <taxon>Bacteria</taxon>
        <taxon>Bacillati</taxon>
        <taxon>Bacillota</taxon>
        <taxon>Clostridia</taxon>
        <taxon>Lachnospirales</taxon>
        <taxon>Lachnospiraceae</taxon>
    </lineage>
</organism>
<sequence>MSILQLDFAEPFFQVEYLEEETRCRIGKKSMVINLAERDRKNILLPGGRKILPLKAAILQDVEITDLHKALVVRDFEHCDLSSGATVEDIKKRWKTLYEMSGIERHRGLPYYKSPKFCTGEGRDHIEINFCYVSEGGVPSGPHRDHDRDFDEVHAQILGTGMMRIYDYEDREHVHQELTMTAGIVHDRMYDRKGKYPWHEYMSVTPGIYCPIELDRK</sequence>
<dbReference type="Proteomes" id="UP000199820">
    <property type="component" value="Unassembled WGS sequence"/>
</dbReference>
<reference evidence="1 2" key="1">
    <citation type="submission" date="2016-10" db="EMBL/GenBank/DDBJ databases">
        <authorList>
            <person name="de Groot N.N."/>
        </authorList>
    </citation>
    <scope>NUCLEOTIDE SEQUENCE [LARGE SCALE GENOMIC DNA]</scope>
    <source>
        <strain evidence="1 2">KH1P1</strain>
    </source>
</reference>
<dbReference type="EMBL" id="FOIL01000062">
    <property type="protein sequence ID" value="SET89377.1"/>
    <property type="molecule type" value="Genomic_DNA"/>
</dbReference>
<dbReference type="RefSeq" id="WP_074650388.1">
    <property type="nucleotide sequence ID" value="NZ_FOIL01000062.1"/>
</dbReference>
<evidence type="ECO:0000313" key="1">
    <source>
        <dbReference type="EMBL" id="SET89377.1"/>
    </source>
</evidence>
<dbReference type="STRING" id="1526.SAMN02910262_00255"/>
<keyword evidence="2" id="KW-1185">Reference proteome</keyword>
<evidence type="ECO:0000313" key="2">
    <source>
        <dbReference type="Proteomes" id="UP000199820"/>
    </source>
</evidence>
<protein>
    <submittedName>
        <fullName evidence="1">Uncharacterized protein</fullName>
    </submittedName>
</protein>
<proteinExistence type="predicted"/>
<gene>
    <name evidence="1" type="ORF">SAMN04487771_106211</name>
</gene>